<evidence type="ECO:0000313" key="1">
    <source>
        <dbReference type="EMBL" id="CDI09288.1"/>
    </source>
</evidence>
<evidence type="ECO:0000313" key="2">
    <source>
        <dbReference type="Proteomes" id="UP000016944"/>
    </source>
</evidence>
<sequence>MTCFAGGFSESGRCEPWAEQIRGQVSQFPVPLCPGVSDMRF</sequence>
<name>U4PW66_9HYPH</name>
<gene>
    <name evidence="1" type="ORF">BN877_I2399</name>
</gene>
<dbReference type="KEGG" id="rir:BN877_I2399"/>
<protein>
    <submittedName>
        <fullName evidence="1">Uncharacterized protein</fullName>
    </submittedName>
</protein>
<dbReference type="PATRIC" id="fig|424182.3.peg.2358"/>
<dbReference type="Proteomes" id="UP000016944">
    <property type="component" value="Chromosome I"/>
</dbReference>
<dbReference type="AlphaFoldDB" id="U4PW66"/>
<proteinExistence type="predicted"/>
<dbReference type="EMBL" id="HG518322">
    <property type="protein sequence ID" value="CDI09288.1"/>
    <property type="molecule type" value="Genomic_DNA"/>
</dbReference>
<dbReference type="HOGENOM" id="CLU_3275691_0_0_5"/>
<accession>U4PW66</accession>
<organism evidence="1 2">
    <name type="scientific">Agrobacterium pusense</name>
    <dbReference type="NCBI Taxonomy" id="648995"/>
    <lineage>
        <taxon>Bacteria</taxon>
        <taxon>Pseudomonadati</taxon>
        <taxon>Pseudomonadota</taxon>
        <taxon>Alphaproteobacteria</taxon>
        <taxon>Hyphomicrobiales</taxon>
        <taxon>Rhizobiaceae</taxon>
        <taxon>Rhizobium/Agrobacterium group</taxon>
        <taxon>Agrobacterium</taxon>
    </lineage>
</organism>
<reference evidence="1 2" key="1">
    <citation type="journal article" date="2013" name="Genome Announc.">
        <title>Complete Genome Sequence of the Sesbania Symbiont and Rice Growth-Promoting Endophyte Rhizobium sp. Strain IRBG74.</title>
        <authorList>
            <person name="Crook M.B."/>
            <person name="Mitra S."/>
            <person name="Ane J.M."/>
            <person name="Sadowsky M.J."/>
            <person name="Gyaneshwar P."/>
        </authorList>
    </citation>
    <scope>NUCLEOTIDE SEQUENCE [LARGE SCALE GENOMIC DNA]</scope>
    <source>
        <strain evidence="1 2">IRBG74</strain>
    </source>
</reference>